<dbReference type="PATRIC" id="fig|329854.7.peg.3782"/>
<evidence type="ECO:0000313" key="10">
    <source>
        <dbReference type="Proteomes" id="UP000070319"/>
    </source>
</evidence>
<dbReference type="InterPro" id="IPR036890">
    <property type="entry name" value="HATPase_C_sf"/>
</dbReference>
<dbReference type="PANTHER" id="PTHR43711">
    <property type="entry name" value="TWO-COMPONENT HISTIDINE KINASE"/>
    <property type="match status" value="1"/>
</dbReference>
<dbReference type="Proteomes" id="UP000070319">
    <property type="component" value="Unassembled WGS sequence"/>
</dbReference>
<evidence type="ECO:0000256" key="3">
    <source>
        <dbReference type="ARBA" id="ARBA00022553"/>
    </source>
</evidence>
<evidence type="ECO:0000256" key="7">
    <source>
        <dbReference type="SAM" id="Phobius"/>
    </source>
</evidence>
<dbReference type="Pfam" id="PF02518">
    <property type="entry name" value="HATPase_c"/>
    <property type="match status" value="1"/>
</dbReference>
<dbReference type="Pfam" id="PF00512">
    <property type="entry name" value="HisKA"/>
    <property type="match status" value="1"/>
</dbReference>
<evidence type="ECO:0000313" key="9">
    <source>
        <dbReference type="EMBL" id="KXT45222.1"/>
    </source>
</evidence>
<keyword evidence="7" id="KW-0812">Transmembrane</keyword>
<proteinExistence type="predicted"/>
<organism evidence="9">
    <name type="scientific">Bacteroides intestinalis</name>
    <dbReference type="NCBI Taxonomy" id="329854"/>
    <lineage>
        <taxon>Bacteria</taxon>
        <taxon>Pseudomonadati</taxon>
        <taxon>Bacteroidota</taxon>
        <taxon>Bacteroidia</taxon>
        <taxon>Bacteroidales</taxon>
        <taxon>Bacteroidaceae</taxon>
        <taxon>Bacteroides</taxon>
    </lineage>
</organism>
<keyword evidence="4" id="KW-0808">Transferase</keyword>
<dbReference type="InterPro" id="IPR050736">
    <property type="entry name" value="Sensor_HK_Regulatory"/>
</dbReference>
<dbReference type="InterPro" id="IPR004358">
    <property type="entry name" value="Sig_transdc_His_kin-like_C"/>
</dbReference>
<keyword evidence="3" id="KW-0597">Phosphoprotein</keyword>
<evidence type="ECO:0000259" key="8">
    <source>
        <dbReference type="PROSITE" id="PS50109"/>
    </source>
</evidence>
<dbReference type="EC" id="2.7.13.3" evidence="2"/>
<dbReference type="InterPro" id="IPR005467">
    <property type="entry name" value="His_kinase_dom"/>
</dbReference>
<dbReference type="AlphaFoldDB" id="A0A139L181"/>
<comment type="caution">
    <text evidence="9">The sequence shown here is derived from an EMBL/GenBank/DDBJ whole genome shotgun (WGS) entry which is preliminary data.</text>
</comment>
<evidence type="ECO:0000256" key="5">
    <source>
        <dbReference type="ARBA" id="ARBA00022777"/>
    </source>
</evidence>
<dbReference type="SUPFAM" id="SSF55874">
    <property type="entry name" value="ATPase domain of HSP90 chaperone/DNA topoisomerase II/histidine kinase"/>
    <property type="match status" value="1"/>
</dbReference>
<accession>A0A139L181</accession>
<dbReference type="GO" id="GO:0000155">
    <property type="term" value="F:phosphorelay sensor kinase activity"/>
    <property type="evidence" value="ECO:0007669"/>
    <property type="project" value="InterPro"/>
</dbReference>
<dbReference type="Gene3D" id="1.10.287.130">
    <property type="match status" value="1"/>
</dbReference>
<dbReference type="InterPro" id="IPR003661">
    <property type="entry name" value="HisK_dim/P_dom"/>
</dbReference>
<feature type="transmembrane region" description="Helical" evidence="7">
    <location>
        <begin position="223"/>
        <end position="243"/>
    </location>
</feature>
<dbReference type="CDD" id="cd00082">
    <property type="entry name" value="HisKA"/>
    <property type="match status" value="1"/>
</dbReference>
<dbReference type="SMART" id="SM00388">
    <property type="entry name" value="HisKA"/>
    <property type="match status" value="1"/>
</dbReference>
<feature type="domain" description="Histidine kinase" evidence="8">
    <location>
        <begin position="262"/>
        <end position="481"/>
    </location>
</feature>
<dbReference type="SUPFAM" id="SSF47384">
    <property type="entry name" value="Homodimeric domain of signal transducing histidine kinase"/>
    <property type="match status" value="1"/>
</dbReference>
<dbReference type="PANTHER" id="PTHR43711:SF26">
    <property type="entry name" value="SENSOR HISTIDINE KINASE RCSC"/>
    <property type="match status" value="1"/>
</dbReference>
<dbReference type="PRINTS" id="PR00344">
    <property type="entry name" value="BCTRLSENSOR"/>
</dbReference>
<dbReference type="EMBL" id="LTDF01000138">
    <property type="protein sequence ID" value="KXT45222.1"/>
    <property type="molecule type" value="Genomic_DNA"/>
</dbReference>
<dbReference type="Gene3D" id="3.30.565.10">
    <property type="entry name" value="Histidine kinase-like ATPase, C-terminal domain"/>
    <property type="match status" value="1"/>
</dbReference>
<protein>
    <recommendedName>
        <fullName evidence="2">histidine kinase</fullName>
        <ecNumber evidence="2">2.7.13.3</ecNumber>
    </recommendedName>
</protein>
<dbReference type="InterPro" id="IPR003594">
    <property type="entry name" value="HATPase_dom"/>
</dbReference>
<keyword evidence="6" id="KW-0902">Two-component regulatory system</keyword>
<keyword evidence="5 9" id="KW-0418">Kinase</keyword>
<evidence type="ECO:0000256" key="4">
    <source>
        <dbReference type="ARBA" id="ARBA00022679"/>
    </source>
</evidence>
<dbReference type="SMART" id="SM00387">
    <property type="entry name" value="HATPase_c"/>
    <property type="match status" value="1"/>
</dbReference>
<evidence type="ECO:0000256" key="2">
    <source>
        <dbReference type="ARBA" id="ARBA00012438"/>
    </source>
</evidence>
<gene>
    <name evidence="9" type="ORF">HMPREF2531_03721</name>
</gene>
<dbReference type="PROSITE" id="PS50109">
    <property type="entry name" value="HIS_KIN"/>
    <property type="match status" value="1"/>
</dbReference>
<dbReference type="InterPro" id="IPR036097">
    <property type="entry name" value="HisK_dim/P_sf"/>
</dbReference>
<comment type="catalytic activity">
    <reaction evidence="1">
        <text>ATP + protein L-histidine = ADP + protein N-phospho-L-histidine.</text>
        <dbReference type="EC" id="2.7.13.3"/>
    </reaction>
</comment>
<evidence type="ECO:0000256" key="6">
    <source>
        <dbReference type="ARBA" id="ARBA00023012"/>
    </source>
</evidence>
<dbReference type="CDD" id="cd00075">
    <property type="entry name" value="HATPase"/>
    <property type="match status" value="1"/>
</dbReference>
<evidence type="ECO:0000256" key="1">
    <source>
        <dbReference type="ARBA" id="ARBA00000085"/>
    </source>
</evidence>
<feature type="transmembrane region" description="Helical" evidence="7">
    <location>
        <begin position="52"/>
        <end position="73"/>
    </location>
</feature>
<keyword evidence="7" id="KW-1133">Transmembrane helix</keyword>
<sequence length="484" mass="55567">MFFSIMLRLFLLVLLIWCKVKGYVWIKMLFECYQILWKCYFLCRKSNRMKVAYVKIVAIVGLISVLLLQMVWLNNTYSIIKKSVVDEGNRLFEEAIADAASLNFNKLPKGTTVFGAPRNSKNKHLPESTYLIESFLEYNLETKISQIDSIFRILLDQKNINANLYVNRIQTEDNSIVETTRNSSATIWGTVKTQAIPFRFDESQSVQAIMLNPYWTIFKRMGLLMIATAIMMIVVITCIIYQIKIIIRQDKIAKVREDFSYAMIHDMKTPLSSILACTSLLHSGKTESTPQLRERYFCIIEDETGHLLNLANKVLTISKLESHKLEMAKITFQLKPMVEDLIEKFSAKCAKPLHFTLNLQAEEVHGDEEYLKEAISNLIDNAIKYSYQTVDISISSLNNATHTLIKVRDNGIGISEKDVKHIFEKFERASAFKRSRLGKVAGFGLGLNYVYQVMEAHEGSVTVNSIEKEFSEFTLYIPLKTNDL</sequence>
<name>A0A139L181_9BACE</name>
<reference evidence="9 10" key="1">
    <citation type="submission" date="2016-02" db="EMBL/GenBank/DDBJ databases">
        <authorList>
            <person name="Wen L."/>
            <person name="He K."/>
            <person name="Yang H."/>
        </authorList>
    </citation>
    <scope>NUCLEOTIDE SEQUENCE [LARGE SCALE GENOMIC DNA]</scope>
    <source>
        <strain evidence="9 10">KLE1704</strain>
    </source>
</reference>
<keyword evidence="7" id="KW-0472">Membrane</keyword>